<keyword evidence="8" id="KW-0406">Ion transport</keyword>
<keyword evidence="9 11" id="KW-0472">Membrane</keyword>
<reference evidence="13 14" key="1">
    <citation type="submission" date="2019-03" db="EMBL/GenBank/DDBJ databases">
        <title>This is whole genome sequence of Paenibacillus sp MS74 strain.</title>
        <authorList>
            <person name="Trinh H.N."/>
        </authorList>
    </citation>
    <scope>NUCLEOTIDE SEQUENCE [LARGE SCALE GENOMIC DNA]</scope>
    <source>
        <strain evidence="13 14">MS74</strain>
    </source>
</reference>
<dbReference type="OrthoDB" id="9793589at2"/>
<evidence type="ECO:0000256" key="3">
    <source>
        <dbReference type="ARBA" id="ARBA00022448"/>
    </source>
</evidence>
<feature type="transmembrane region" description="Helical" evidence="11">
    <location>
        <begin position="173"/>
        <end position="195"/>
    </location>
</feature>
<evidence type="ECO:0000256" key="8">
    <source>
        <dbReference type="ARBA" id="ARBA00023065"/>
    </source>
</evidence>
<accession>A0A4R5KI01</accession>
<feature type="transmembrane region" description="Helical" evidence="11">
    <location>
        <begin position="231"/>
        <end position="249"/>
    </location>
</feature>
<evidence type="ECO:0000259" key="12">
    <source>
        <dbReference type="Pfam" id="PF00999"/>
    </source>
</evidence>
<feature type="transmembrane region" description="Helical" evidence="11">
    <location>
        <begin position="350"/>
        <end position="372"/>
    </location>
</feature>
<dbReference type="GO" id="GO:0016020">
    <property type="term" value="C:membrane"/>
    <property type="evidence" value="ECO:0007669"/>
    <property type="project" value="UniProtKB-SubCell"/>
</dbReference>
<keyword evidence="3" id="KW-0813">Transport</keyword>
<keyword evidence="14" id="KW-1185">Reference proteome</keyword>
<comment type="similarity">
    <text evidence="2">Belongs to the monovalent cation:proton antiporter 2 (CPA2) transporter (TC 2.A.37) family.</text>
</comment>
<evidence type="ECO:0000256" key="5">
    <source>
        <dbReference type="ARBA" id="ARBA00022692"/>
    </source>
</evidence>
<proteinExistence type="inferred from homology"/>
<dbReference type="AlphaFoldDB" id="A0A4R5KI01"/>
<dbReference type="EMBL" id="SMRT01000011">
    <property type="protein sequence ID" value="TDF95129.1"/>
    <property type="molecule type" value="Genomic_DNA"/>
</dbReference>
<dbReference type="GO" id="GO:0008324">
    <property type="term" value="F:monoatomic cation transmembrane transporter activity"/>
    <property type="evidence" value="ECO:0007669"/>
    <property type="project" value="InterPro"/>
</dbReference>
<keyword evidence="7" id="KW-0915">Sodium</keyword>
<evidence type="ECO:0000256" key="1">
    <source>
        <dbReference type="ARBA" id="ARBA00004141"/>
    </source>
</evidence>
<evidence type="ECO:0000256" key="7">
    <source>
        <dbReference type="ARBA" id="ARBA00023053"/>
    </source>
</evidence>
<dbReference type="GO" id="GO:0015297">
    <property type="term" value="F:antiporter activity"/>
    <property type="evidence" value="ECO:0007669"/>
    <property type="project" value="UniProtKB-KW"/>
</dbReference>
<keyword evidence="6 11" id="KW-1133">Transmembrane helix</keyword>
<sequence>MLIFQLAIILLASKIAGEVSVKLGQPSVLGKLLIGILLGPSVLGLVNNTDILNELSQIGVILLMFIAGLETDVDEFKRTGKASTLVGIGGIIVPFALGYAGGIVLGLPQIEAVFLGLLLSATSVSISVQALKELGKMKTREGTTILGAAVIDDVLVIIALAFVMSFAGGDVNLGMVIVKKFIFFAVAILLSWKVVPWVLRRFAPLRVTEAVISAGLIICFVFAYMAEYAGVAAIIGAYIAGVAISLTSFKHEVFEKVETIGYSIFVPVFFTSIGVTAEFIGITENIGLIIGLSFVAIVTKLAGSALGAKLSGFGWQSSFGIGAAMVSRGEVALIIAAMGLEANLLNKQMFASVIVVVLITTIVTPLLMKLFFKEKAAASDDRQTINE</sequence>
<dbReference type="NCBIfam" id="TIGR00932">
    <property type="entry name" value="2a37"/>
    <property type="match status" value="1"/>
</dbReference>
<feature type="transmembrane region" description="Helical" evidence="11">
    <location>
        <begin position="207"/>
        <end position="225"/>
    </location>
</feature>
<evidence type="ECO:0000256" key="10">
    <source>
        <dbReference type="ARBA" id="ARBA00023201"/>
    </source>
</evidence>
<keyword evidence="10" id="KW-0739">Sodium transport</keyword>
<protein>
    <submittedName>
        <fullName evidence="13">Cation:proton antiporter</fullName>
    </submittedName>
</protein>
<feature type="transmembrane region" description="Helical" evidence="11">
    <location>
        <begin position="113"/>
        <end position="131"/>
    </location>
</feature>
<feature type="transmembrane region" description="Helical" evidence="11">
    <location>
        <begin position="286"/>
        <end position="307"/>
    </location>
</feature>
<dbReference type="GO" id="GO:1902600">
    <property type="term" value="P:proton transmembrane transport"/>
    <property type="evidence" value="ECO:0007669"/>
    <property type="project" value="InterPro"/>
</dbReference>
<evidence type="ECO:0000256" key="9">
    <source>
        <dbReference type="ARBA" id="ARBA00023136"/>
    </source>
</evidence>
<dbReference type="GO" id="GO:0006814">
    <property type="term" value="P:sodium ion transport"/>
    <property type="evidence" value="ECO:0007669"/>
    <property type="project" value="UniProtKB-KW"/>
</dbReference>
<dbReference type="PANTHER" id="PTHR43562">
    <property type="entry name" value="NAPA-TYPE SODIUM/HYDROGEN ANTIPORTER"/>
    <property type="match status" value="1"/>
</dbReference>
<evidence type="ECO:0000256" key="4">
    <source>
        <dbReference type="ARBA" id="ARBA00022449"/>
    </source>
</evidence>
<gene>
    <name evidence="13" type="ORF">E1757_21580</name>
</gene>
<dbReference type="Pfam" id="PF00999">
    <property type="entry name" value="Na_H_Exchanger"/>
    <property type="match status" value="1"/>
</dbReference>
<dbReference type="Proteomes" id="UP000295636">
    <property type="component" value="Unassembled WGS sequence"/>
</dbReference>
<dbReference type="PANTHER" id="PTHR43562:SF3">
    <property type="entry name" value="SODIUM ION_PROTON EXCHANGER (EUROFUNG)"/>
    <property type="match status" value="1"/>
</dbReference>
<feature type="transmembrane region" description="Helical" evidence="11">
    <location>
        <begin position="261"/>
        <end position="280"/>
    </location>
</feature>
<comment type="subcellular location">
    <subcellularLocation>
        <location evidence="1">Membrane</location>
        <topology evidence="1">Multi-pass membrane protein</topology>
    </subcellularLocation>
</comment>
<evidence type="ECO:0000313" key="14">
    <source>
        <dbReference type="Proteomes" id="UP000295636"/>
    </source>
</evidence>
<evidence type="ECO:0000256" key="11">
    <source>
        <dbReference type="SAM" id="Phobius"/>
    </source>
</evidence>
<evidence type="ECO:0000256" key="2">
    <source>
        <dbReference type="ARBA" id="ARBA00005551"/>
    </source>
</evidence>
<dbReference type="InterPro" id="IPR004771">
    <property type="entry name" value="K/H_exchanger"/>
</dbReference>
<feature type="transmembrane region" description="Helical" evidence="11">
    <location>
        <begin position="143"/>
        <end position="167"/>
    </location>
</feature>
<keyword evidence="4" id="KW-0050">Antiport</keyword>
<feature type="transmembrane region" description="Helical" evidence="11">
    <location>
        <begin position="85"/>
        <end position="107"/>
    </location>
</feature>
<dbReference type="InterPro" id="IPR006153">
    <property type="entry name" value="Cation/H_exchanger_TM"/>
</dbReference>
<evidence type="ECO:0000313" key="13">
    <source>
        <dbReference type="EMBL" id="TDF95129.1"/>
    </source>
</evidence>
<feature type="domain" description="Cation/H+ exchanger transmembrane" evidence="12">
    <location>
        <begin position="15"/>
        <end position="369"/>
    </location>
</feature>
<dbReference type="RefSeq" id="WP_133231982.1">
    <property type="nucleotide sequence ID" value="NZ_SMRT01000011.1"/>
</dbReference>
<evidence type="ECO:0000256" key="6">
    <source>
        <dbReference type="ARBA" id="ARBA00022989"/>
    </source>
</evidence>
<feature type="transmembrane region" description="Helical" evidence="11">
    <location>
        <begin position="319"/>
        <end position="338"/>
    </location>
</feature>
<name>A0A4R5KI01_9BACL</name>
<keyword evidence="5 11" id="KW-0812">Transmembrane</keyword>
<dbReference type="Gene3D" id="1.20.1530.20">
    <property type="match status" value="1"/>
</dbReference>
<comment type="caution">
    <text evidence="13">The sequence shown here is derived from an EMBL/GenBank/DDBJ whole genome shotgun (WGS) entry which is preliminary data.</text>
</comment>
<organism evidence="13 14">
    <name type="scientific">Paenibacillus piri</name>
    <dbReference type="NCBI Taxonomy" id="2547395"/>
    <lineage>
        <taxon>Bacteria</taxon>
        <taxon>Bacillati</taxon>
        <taxon>Bacillota</taxon>
        <taxon>Bacilli</taxon>
        <taxon>Bacillales</taxon>
        <taxon>Paenibacillaceae</taxon>
        <taxon>Paenibacillus</taxon>
    </lineage>
</organism>
<dbReference type="InterPro" id="IPR038770">
    <property type="entry name" value="Na+/solute_symporter_sf"/>
</dbReference>